<sequence length="137" mass="15697">MSKHACVVPNEWSKYYSQDVLEVIIKKDMYCDSITVAKKGAGQKDVSEPQRILRSLYVLQRLPKTYIYVHHGSSTSLLGTTRIASFFMEQLAGRTIQGNVSSVSQPWNNQRYRYPQIFRIADDLRTSCSTSKLCHCQ</sequence>
<dbReference type="EMBL" id="EF710648">
    <property type="protein sequence ID" value="ACE75252.1"/>
    <property type="molecule type" value="Genomic_DNA"/>
</dbReference>
<gene>
    <name evidence="1" type="ORF">GFP_L2_0260</name>
</gene>
<evidence type="ECO:0000313" key="1">
    <source>
        <dbReference type="EMBL" id="ACE75252.1"/>
    </source>
</evidence>
<dbReference type="AlphaFoldDB" id="B7S8M7"/>
<protein>
    <submittedName>
        <fullName evidence="1">Uncharacterized protein</fullName>
    </submittedName>
</protein>
<accession>B7S8M7</accession>
<name>B7S8M7_9HYME</name>
<organism evidence="1">
    <name type="scientific">Glyptapanteles flavicoxis</name>
    <dbReference type="NCBI Taxonomy" id="463051"/>
    <lineage>
        <taxon>Eukaryota</taxon>
        <taxon>Metazoa</taxon>
        <taxon>Ecdysozoa</taxon>
        <taxon>Arthropoda</taxon>
        <taxon>Hexapoda</taxon>
        <taxon>Insecta</taxon>
        <taxon>Pterygota</taxon>
        <taxon>Neoptera</taxon>
        <taxon>Endopterygota</taxon>
        <taxon>Hymenoptera</taxon>
        <taxon>Apocrita</taxon>
        <taxon>Ichneumonoidea</taxon>
        <taxon>Braconidae</taxon>
        <taxon>Microgastrinae</taxon>
        <taxon>Glyptapanteles</taxon>
    </lineage>
</organism>
<reference evidence="1" key="1">
    <citation type="submission" date="2007-06" db="EMBL/GenBank/DDBJ databases">
        <title>Bracovirus Evolution: Comparative Genomics of Multiple Viral and Proviral Genomes.</title>
        <authorList>
            <person name="Desjardins C.A."/>
            <person name="Gundersen-Rindal D.E."/>
            <person name="Hostetler J.B."/>
            <person name="Tallon L.J."/>
            <person name="Utterback T.R."/>
            <person name="Fuester R.W."/>
            <person name="Schatz M.C."/>
            <person name="Pedroni M.J."/>
            <person name="Fadrosh D.W."/>
            <person name="Haas B.J."/>
            <person name="Toms B.S."/>
            <person name="Chen D."/>
            <person name="Nene V."/>
        </authorList>
    </citation>
    <scope>NUCLEOTIDE SEQUENCE</scope>
</reference>
<proteinExistence type="predicted"/>